<dbReference type="EMBL" id="JAUCDY010000001">
    <property type="protein sequence ID" value="MDM7856896.1"/>
    <property type="molecule type" value="Genomic_DNA"/>
</dbReference>
<feature type="region of interest" description="Disordered" evidence="2">
    <location>
        <begin position="67"/>
        <end position="86"/>
    </location>
</feature>
<feature type="coiled-coil region" evidence="1">
    <location>
        <begin position="4"/>
        <end position="34"/>
    </location>
</feature>
<gene>
    <name evidence="4" type="ORF">QEZ41_01175</name>
</gene>
<feature type="domain" description="MvaT DNA-binding" evidence="3">
    <location>
        <begin position="84"/>
        <end position="120"/>
    </location>
</feature>
<dbReference type="CDD" id="cd16170">
    <property type="entry name" value="MvaT_DBD"/>
    <property type="match status" value="1"/>
</dbReference>
<evidence type="ECO:0000313" key="4">
    <source>
        <dbReference type="EMBL" id="MDM7856896.1"/>
    </source>
</evidence>
<evidence type="ECO:0000256" key="1">
    <source>
        <dbReference type="SAM" id="Coils"/>
    </source>
</evidence>
<protein>
    <submittedName>
        <fullName evidence="4">H-NS histone</fullName>
    </submittedName>
</protein>
<dbReference type="InterPro" id="IPR035616">
    <property type="entry name" value="MvaT_DBD"/>
</dbReference>
<accession>A0ABT7SL34</accession>
<feature type="compositionally biased region" description="Basic residues" evidence="2">
    <location>
        <begin position="75"/>
        <end position="86"/>
    </location>
</feature>
<evidence type="ECO:0000313" key="5">
    <source>
        <dbReference type="Proteomes" id="UP001241056"/>
    </source>
</evidence>
<reference evidence="4 5" key="1">
    <citation type="submission" date="2023-06" db="EMBL/GenBank/DDBJ databases">
        <title>Thiopseudomonas sp. CY1220 draft genome sequence.</title>
        <authorList>
            <person name="Zhao G."/>
            <person name="An M."/>
        </authorList>
    </citation>
    <scope>NUCLEOTIDE SEQUENCE [LARGE SCALE GENOMIC DNA]</scope>
    <source>
        <strain evidence="4 5">CY1220</strain>
    </source>
</reference>
<dbReference type="NCBIfam" id="NF041860">
    <property type="entry name" value="silencer_MvaT"/>
    <property type="match status" value="1"/>
</dbReference>
<dbReference type="Pfam" id="PF22055">
    <property type="entry name" value="MvaT_DBD"/>
    <property type="match status" value="1"/>
</dbReference>
<evidence type="ECO:0000256" key="2">
    <source>
        <dbReference type="SAM" id="MobiDB-lite"/>
    </source>
</evidence>
<keyword evidence="1" id="KW-0175">Coiled coil</keyword>
<dbReference type="NCBIfam" id="NF041859">
    <property type="entry name" value="silencer_MvaTU"/>
    <property type="match status" value="1"/>
</dbReference>
<dbReference type="Proteomes" id="UP001241056">
    <property type="component" value="Unassembled WGS sequence"/>
</dbReference>
<organism evidence="4 5">
    <name type="scientific">Thiopseudomonas acetoxidans</name>
    <dbReference type="NCBI Taxonomy" id="3041622"/>
    <lineage>
        <taxon>Bacteria</taxon>
        <taxon>Pseudomonadati</taxon>
        <taxon>Pseudomonadota</taxon>
        <taxon>Gammaproteobacteria</taxon>
        <taxon>Pseudomonadales</taxon>
        <taxon>Pseudomonadaceae</taxon>
        <taxon>Thiopseudomonas</taxon>
    </lineage>
</organism>
<name>A0ABT7SL34_9GAMM</name>
<dbReference type="RefSeq" id="WP_289409526.1">
    <property type="nucleotide sequence ID" value="NZ_JAUCDY010000001.1"/>
</dbReference>
<evidence type="ECO:0000259" key="3">
    <source>
        <dbReference type="Pfam" id="PF22055"/>
    </source>
</evidence>
<keyword evidence="5" id="KW-1185">Reference proteome</keyword>
<sequence length="125" mass="14501">MSIINKYRATKEAIKELQEQLENMSQDSELQKEMEFEEKLRTLMAQYGKSLRDINALLDPQSIRSSVAGLTKGTGRPHRTRKTKRYTNPHTNEIIETKGGNHKELKEWKARWGAQTVESWSIVID</sequence>
<comment type="caution">
    <text evidence="4">The sequence shown here is derived from an EMBL/GenBank/DDBJ whole genome shotgun (WGS) entry which is preliminary data.</text>
</comment>
<proteinExistence type="predicted"/>